<comment type="caution">
    <text evidence="14">The sequence shown here is derived from an EMBL/GenBank/DDBJ whole genome shotgun (WGS) entry which is preliminary data.</text>
</comment>
<comment type="similarity">
    <text evidence="2">Belongs to the krueppel C2H2-type zinc-finger protein family.</text>
</comment>
<name>A0A9W7XS07_9FUNG</name>
<feature type="region of interest" description="Disordered" evidence="12">
    <location>
        <begin position="212"/>
        <end position="235"/>
    </location>
</feature>
<reference evidence="14" key="1">
    <citation type="submission" date="2022-07" db="EMBL/GenBank/DDBJ databases">
        <title>Phylogenomic reconstructions and comparative analyses of Kickxellomycotina fungi.</title>
        <authorList>
            <person name="Reynolds N.K."/>
            <person name="Stajich J.E."/>
            <person name="Barry K."/>
            <person name="Grigoriev I.V."/>
            <person name="Crous P."/>
            <person name="Smith M.E."/>
        </authorList>
    </citation>
    <scope>NUCLEOTIDE SEQUENCE</scope>
    <source>
        <strain evidence="14">BCRC 34381</strain>
    </source>
</reference>
<dbReference type="FunFam" id="3.30.160.60:FF:000931">
    <property type="entry name" value="zinc finger protein 697"/>
    <property type="match status" value="1"/>
</dbReference>
<evidence type="ECO:0000256" key="10">
    <source>
        <dbReference type="ARBA" id="ARBA00023242"/>
    </source>
</evidence>
<dbReference type="Gene3D" id="3.30.160.60">
    <property type="entry name" value="Classic Zinc Finger"/>
    <property type="match status" value="4"/>
</dbReference>
<keyword evidence="6" id="KW-0862">Zinc</keyword>
<evidence type="ECO:0000256" key="8">
    <source>
        <dbReference type="ARBA" id="ARBA00023125"/>
    </source>
</evidence>
<dbReference type="SMART" id="SM00355">
    <property type="entry name" value="ZnF_C2H2"/>
    <property type="match status" value="4"/>
</dbReference>
<evidence type="ECO:0000256" key="12">
    <source>
        <dbReference type="SAM" id="MobiDB-lite"/>
    </source>
</evidence>
<keyword evidence="4" id="KW-0677">Repeat</keyword>
<feature type="compositionally biased region" description="Low complexity" evidence="12">
    <location>
        <begin position="147"/>
        <end position="166"/>
    </location>
</feature>
<evidence type="ECO:0000256" key="2">
    <source>
        <dbReference type="ARBA" id="ARBA00006991"/>
    </source>
</evidence>
<evidence type="ECO:0000256" key="4">
    <source>
        <dbReference type="ARBA" id="ARBA00022737"/>
    </source>
</evidence>
<dbReference type="PANTHER" id="PTHR23235">
    <property type="entry name" value="KRUEPPEL-LIKE TRANSCRIPTION FACTOR"/>
    <property type="match status" value="1"/>
</dbReference>
<keyword evidence="3" id="KW-0479">Metal-binding</keyword>
<keyword evidence="7" id="KW-0805">Transcription regulation</keyword>
<keyword evidence="8" id="KW-0238">DNA-binding</keyword>
<dbReference type="Proteomes" id="UP001143981">
    <property type="component" value="Unassembled WGS sequence"/>
</dbReference>
<evidence type="ECO:0000256" key="7">
    <source>
        <dbReference type="ARBA" id="ARBA00023015"/>
    </source>
</evidence>
<feature type="region of interest" description="Disordered" evidence="12">
    <location>
        <begin position="123"/>
        <end position="190"/>
    </location>
</feature>
<evidence type="ECO:0000256" key="3">
    <source>
        <dbReference type="ARBA" id="ARBA00022723"/>
    </source>
</evidence>
<dbReference type="AlphaFoldDB" id="A0A9W7XS07"/>
<keyword evidence="9" id="KW-0804">Transcription</keyword>
<evidence type="ECO:0000256" key="6">
    <source>
        <dbReference type="ARBA" id="ARBA00022833"/>
    </source>
</evidence>
<dbReference type="GO" id="GO:0000981">
    <property type="term" value="F:DNA-binding transcription factor activity, RNA polymerase II-specific"/>
    <property type="evidence" value="ECO:0007669"/>
    <property type="project" value="UniProtKB-ARBA"/>
</dbReference>
<feature type="compositionally biased region" description="Basic residues" evidence="12">
    <location>
        <begin position="123"/>
        <end position="132"/>
    </location>
</feature>
<evidence type="ECO:0000256" key="11">
    <source>
        <dbReference type="PROSITE-ProRule" id="PRU00042"/>
    </source>
</evidence>
<evidence type="ECO:0000256" key="1">
    <source>
        <dbReference type="ARBA" id="ARBA00004123"/>
    </source>
</evidence>
<keyword evidence="15" id="KW-1185">Reference proteome</keyword>
<proteinExistence type="inferred from homology"/>
<dbReference type="GO" id="GO:0008270">
    <property type="term" value="F:zinc ion binding"/>
    <property type="evidence" value="ECO:0007669"/>
    <property type="project" value="UniProtKB-KW"/>
</dbReference>
<protein>
    <recommendedName>
        <fullName evidence="13">C2H2-type domain-containing protein</fullName>
    </recommendedName>
</protein>
<dbReference type="SUPFAM" id="SSF57667">
    <property type="entry name" value="beta-beta-alpha zinc fingers"/>
    <property type="match status" value="2"/>
</dbReference>
<organism evidence="14 15">
    <name type="scientific">Coemansia biformis</name>
    <dbReference type="NCBI Taxonomy" id="1286918"/>
    <lineage>
        <taxon>Eukaryota</taxon>
        <taxon>Fungi</taxon>
        <taxon>Fungi incertae sedis</taxon>
        <taxon>Zoopagomycota</taxon>
        <taxon>Kickxellomycotina</taxon>
        <taxon>Kickxellomycetes</taxon>
        <taxon>Kickxellales</taxon>
        <taxon>Kickxellaceae</taxon>
        <taxon>Coemansia</taxon>
    </lineage>
</organism>
<accession>A0A9W7XS07</accession>
<sequence length="247" mass="26447">MDVGALITGPCAAAVVPAAKAFACEWDDCRRAFARKSDLVRHLRIHTGVKPFACPWADCDKSFIQRSALNVHFRTHSGERPHTCEVCDRCFSDSSSLARHRRTHTGVRPYGCEHPGCAKRFTRKTSLRKHMLTHNPAHVGARRSRRPATASSSSSSAGARSATASPVHSPRPDGCCLGSASPPPSQLGPALAHHRFATQPPKQLAPIAYMSPASRHGSASPTSTACNSPAMRGAEGVSLPPISELLY</sequence>
<evidence type="ECO:0000313" key="14">
    <source>
        <dbReference type="EMBL" id="KAJ1717982.1"/>
    </source>
</evidence>
<evidence type="ECO:0000256" key="9">
    <source>
        <dbReference type="ARBA" id="ARBA00023163"/>
    </source>
</evidence>
<dbReference type="GO" id="GO:0000978">
    <property type="term" value="F:RNA polymerase II cis-regulatory region sequence-specific DNA binding"/>
    <property type="evidence" value="ECO:0007669"/>
    <property type="project" value="TreeGrafter"/>
</dbReference>
<comment type="subcellular location">
    <subcellularLocation>
        <location evidence="1">Nucleus</location>
    </subcellularLocation>
</comment>
<evidence type="ECO:0000259" key="13">
    <source>
        <dbReference type="PROSITE" id="PS50157"/>
    </source>
</evidence>
<gene>
    <name evidence="14" type="ORF">LPJ61_006981</name>
</gene>
<keyword evidence="10" id="KW-0539">Nucleus</keyword>
<dbReference type="InterPro" id="IPR013087">
    <property type="entry name" value="Znf_C2H2_type"/>
</dbReference>
<feature type="compositionally biased region" description="Polar residues" evidence="12">
    <location>
        <begin position="217"/>
        <end position="227"/>
    </location>
</feature>
<evidence type="ECO:0000256" key="5">
    <source>
        <dbReference type="ARBA" id="ARBA00022771"/>
    </source>
</evidence>
<feature type="domain" description="C2H2-type" evidence="13">
    <location>
        <begin position="110"/>
        <end position="143"/>
    </location>
</feature>
<feature type="domain" description="C2H2-type" evidence="13">
    <location>
        <begin position="52"/>
        <end position="81"/>
    </location>
</feature>
<evidence type="ECO:0000313" key="15">
    <source>
        <dbReference type="Proteomes" id="UP001143981"/>
    </source>
</evidence>
<dbReference type="OrthoDB" id="654211at2759"/>
<feature type="domain" description="C2H2-type" evidence="13">
    <location>
        <begin position="22"/>
        <end position="51"/>
    </location>
</feature>
<dbReference type="InterPro" id="IPR036236">
    <property type="entry name" value="Znf_C2H2_sf"/>
</dbReference>
<dbReference type="FunFam" id="3.30.160.60:FF:000125">
    <property type="entry name" value="Putative zinc finger protein 143"/>
    <property type="match status" value="1"/>
</dbReference>
<dbReference type="EMBL" id="JANBOI010004101">
    <property type="protein sequence ID" value="KAJ1717982.1"/>
    <property type="molecule type" value="Genomic_DNA"/>
</dbReference>
<feature type="domain" description="C2H2-type" evidence="13">
    <location>
        <begin position="82"/>
        <end position="109"/>
    </location>
</feature>
<dbReference type="PROSITE" id="PS50157">
    <property type="entry name" value="ZINC_FINGER_C2H2_2"/>
    <property type="match status" value="4"/>
</dbReference>
<dbReference type="PROSITE" id="PS00028">
    <property type="entry name" value="ZINC_FINGER_C2H2_1"/>
    <property type="match status" value="4"/>
</dbReference>
<dbReference type="PANTHER" id="PTHR23235:SF120">
    <property type="entry name" value="KRUPPEL-LIKE FACTOR 15"/>
    <property type="match status" value="1"/>
</dbReference>
<dbReference type="FunFam" id="3.30.160.60:FF:000072">
    <property type="entry name" value="zinc finger protein 143 isoform X1"/>
    <property type="match status" value="2"/>
</dbReference>
<keyword evidence="5 11" id="KW-0863">Zinc-finger</keyword>
<dbReference type="Pfam" id="PF00096">
    <property type="entry name" value="zf-C2H2"/>
    <property type="match status" value="4"/>
</dbReference>
<dbReference type="GO" id="GO:0005634">
    <property type="term" value="C:nucleus"/>
    <property type="evidence" value="ECO:0007669"/>
    <property type="project" value="UniProtKB-SubCell"/>
</dbReference>